<dbReference type="GO" id="GO:0005737">
    <property type="term" value="C:cytoplasm"/>
    <property type="evidence" value="ECO:0007669"/>
    <property type="project" value="UniProtKB-ARBA"/>
</dbReference>
<accession>A0A1F8CLE1</accession>
<evidence type="ECO:0000256" key="5">
    <source>
        <dbReference type="ARBA" id="ARBA00023274"/>
    </source>
</evidence>
<evidence type="ECO:0000313" key="9">
    <source>
        <dbReference type="EMBL" id="OGM77061.1"/>
    </source>
</evidence>
<evidence type="ECO:0000256" key="7">
    <source>
        <dbReference type="HAMAP-Rule" id="MF_00531"/>
    </source>
</evidence>
<dbReference type="FunFam" id="3.30.860.10:FF:000001">
    <property type="entry name" value="30S ribosomal protein S19"/>
    <property type="match status" value="1"/>
</dbReference>
<dbReference type="PRINTS" id="PR00975">
    <property type="entry name" value="RIBOSOMALS19"/>
</dbReference>
<dbReference type="PANTHER" id="PTHR11880">
    <property type="entry name" value="RIBOSOMAL PROTEIN S19P FAMILY MEMBER"/>
    <property type="match status" value="1"/>
</dbReference>
<dbReference type="HAMAP" id="MF_00531">
    <property type="entry name" value="Ribosomal_uS19"/>
    <property type="match status" value="1"/>
</dbReference>
<dbReference type="GO" id="GO:0015935">
    <property type="term" value="C:small ribosomal subunit"/>
    <property type="evidence" value="ECO:0007669"/>
    <property type="project" value="InterPro"/>
</dbReference>
<comment type="function">
    <text evidence="7">Protein S19 forms a complex with S13 that binds strongly to the 16S ribosomal RNA.</text>
</comment>
<dbReference type="AlphaFoldDB" id="A0A1F8CLE1"/>
<dbReference type="Proteomes" id="UP000179241">
    <property type="component" value="Unassembled WGS sequence"/>
</dbReference>
<keyword evidence="4 7" id="KW-0689">Ribosomal protein</keyword>
<dbReference type="Pfam" id="PF00203">
    <property type="entry name" value="Ribosomal_S19"/>
    <property type="match status" value="1"/>
</dbReference>
<dbReference type="GO" id="GO:0003735">
    <property type="term" value="F:structural constituent of ribosome"/>
    <property type="evidence" value="ECO:0007669"/>
    <property type="project" value="InterPro"/>
</dbReference>
<dbReference type="PROSITE" id="PS00323">
    <property type="entry name" value="RIBOSOMAL_S19"/>
    <property type="match status" value="1"/>
</dbReference>
<name>A0A1F8CLE1_9BACT</name>
<dbReference type="EMBL" id="MGHU01000034">
    <property type="protein sequence ID" value="OGM77061.1"/>
    <property type="molecule type" value="Genomic_DNA"/>
</dbReference>
<comment type="caution">
    <text evidence="9">The sequence shown here is derived from an EMBL/GenBank/DDBJ whole genome shotgun (WGS) entry which is preliminary data.</text>
</comment>
<keyword evidence="5 7" id="KW-0687">Ribonucleoprotein</keyword>
<keyword evidence="2 7" id="KW-0699">rRNA-binding</keyword>
<evidence type="ECO:0000313" key="10">
    <source>
        <dbReference type="Proteomes" id="UP000179241"/>
    </source>
</evidence>
<reference evidence="9 10" key="1">
    <citation type="journal article" date="2016" name="Nat. Commun.">
        <title>Thousands of microbial genomes shed light on interconnected biogeochemical processes in an aquifer system.</title>
        <authorList>
            <person name="Anantharaman K."/>
            <person name="Brown C.T."/>
            <person name="Hug L.A."/>
            <person name="Sharon I."/>
            <person name="Castelle C.J."/>
            <person name="Probst A.J."/>
            <person name="Thomas B.C."/>
            <person name="Singh A."/>
            <person name="Wilkins M.J."/>
            <person name="Karaoz U."/>
            <person name="Brodie E.L."/>
            <person name="Williams K.H."/>
            <person name="Hubbard S.S."/>
            <person name="Banfield J.F."/>
        </authorList>
    </citation>
    <scope>NUCLEOTIDE SEQUENCE [LARGE SCALE GENOMIC DNA]</scope>
</reference>
<organism evidence="9 10">
    <name type="scientific">Candidatus Woesebacteria bacterium RIFOXYA1_FULL_43_9</name>
    <dbReference type="NCBI Taxonomy" id="1802534"/>
    <lineage>
        <taxon>Bacteria</taxon>
        <taxon>Candidatus Woeseibacteriota</taxon>
    </lineage>
</organism>
<evidence type="ECO:0000256" key="3">
    <source>
        <dbReference type="ARBA" id="ARBA00022884"/>
    </source>
</evidence>
<dbReference type="GO" id="GO:0006412">
    <property type="term" value="P:translation"/>
    <property type="evidence" value="ECO:0007669"/>
    <property type="project" value="UniProtKB-UniRule"/>
</dbReference>
<dbReference type="GO" id="GO:0019843">
    <property type="term" value="F:rRNA binding"/>
    <property type="evidence" value="ECO:0007669"/>
    <property type="project" value="UniProtKB-UniRule"/>
</dbReference>
<comment type="similarity">
    <text evidence="1 7 8">Belongs to the universal ribosomal protein uS19 family.</text>
</comment>
<evidence type="ECO:0000256" key="8">
    <source>
        <dbReference type="RuleBase" id="RU003485"/>
    </source>
</evidence>
<dbReference type="PANTHER" id="PTHR11880:SF8">
    <property type="entry name" value="SMALL RIBOSOMAL SUBUNIT PROTEIN US19M"/>
    <property type="match status" value="1"/>
</dbReference>
<evidence type="ECO:0000256" key="4">
    <source>
        <dbReference type="ARBA" id="ARBA00022980"/>
    </source>
</evidence>
<dbReference type="NCBIfam" id="TIGR01050">
    <property type="entry name" value="rpsS_bact"/>
    <property type="match status" value="1"/>
</dbReference>
<dbReference type="InterPro" id="IPR020934">
    <property type="entry name" value="Ribosomal_uS19_CS"/>
</dbReference>
<proteinExistence type="inferred from homology"/>
<dbReference type="PIRSF" id="PIRSF002144">
    <property type="entry name" value="Ribosomal_S19"/>
    <property type="match status" value="1"/>
</dbReference>
<dbReference type="InterPro" id="IPR002222">
    <property type="entry name" value="Ribosomal_uS19"/>
</dbReference>
<keyword evidence="3 7" id="KW-0694">RNA-binding</keyword>
<gene>
    <name evidence="7" type="primary">rpsS</name>
    <name evidence="9" type="ORF">A2188_01065</name>
</gene>
<dbReference type="SUPFAM" id="SSF54570">
    <property type="entry name" value="Ribosomal protein S19"/>
    <property type="match status" value="1"/>
</dbReference>
<evidence type="ECO:0000256" key="1">
    <source>
        <dbReference type="ARBA" id="ARBA00007345"/>
    </source>
</evidence>
<sequence>MSRSSKKGPYVDERLLVKLAKGLGADKATPIKTWSRRSQIAPDFVNKYFKIHNGKYFIDLFVTEDMVGHRLGEFAPSRTFRGHGQVVKRTLDKT</sequence>
<protein>
    <recommendedName>
        <fullName evidence="6 7">Small ribosomal subunit protein uS19</fullName>
    </recommendedName>
</protein>
<dbReference type="Gene3D" id="3.30.860.10">
    <property type="entry name" value="30s Ribosomal Protein S19, Chain A"/>
    <property type="match status" value="1"/>
</dbReference>
<evidence type="ECO:0000256" key="6">
    <source>
        <dbReference type="ARBA" id="ARBA00035163"/>
    </source>
</evidence>
<evidence type="ECO:0000256" key="2">
    <source>
        <dbReference type="ARBA" id="ARBA00022730"/>
    </source>
</evidence>
<dbReference type="GO" id="GO:0000028">
    <property type="term" value="P:ribosomal small subunit assembly"/>
    <property type="evidence" value="ECO:0007669"/>
    <property type="project" value="TreeGrafter"/>
</dbReference>
<dbReference type="InterPro" id="IPR005732">
    <property type="entry name" value="Ribosomal_uS19_bac-type"/>
</dbReference>
<dbReference type="InterPro" id="IPR023575">
    <property type="entry name" value="Ribosomal_uS19_SF"/>
</dbReference>